<name>A0A0F8XUA2_9ZZZZ</name>
<evidence type="ECO:0000256" key="1">
    <source>
        <dbReference type="SAM" id="MobiDB-lite"/>
    </source>
</evidence>
<protein>
    <submittedName>
        <fullName evidence="2">Uncharacterized protein</fullName>
    </submittedName>
</protein>
<proteinExistence type="predicted"/>
<evidence type="ECO:0000313" key="2">
    <source>
        <dbReference type="EMBL" id="KKK64815.1"/>
    </source>
</evidence>
<sequence>MAQHPTEEAMTITRKFLGGEPQGGQQLPSQASPSAQGRAFGQQGARKRPRGGGLVTPGPIQPDPAQPLSSRLLDMPGPVGFSQTPQGRSILQRILGERFGRR</sequence>
<feature type="region of interest" description="Disordered" evidence="1">
    <location>
        <begin position="1"/>
        <end position="88"/>
    </location>
</feature>
<comment type="caution">
    <text evidence="2">The sequence shown here is derived from an EMBL/GenBank/DDBJ whole genome shotgun (WGS) entry which is preliminary data.</text>
</comment>
<reference evidence="2" key="1">
    <citation type="journal article" date="2015" name="Nature">
        <title>Complex archaea that bridge the gap between prokaryotes and eukaryotes.</title>
        <authorList>
            <person name="Spang A."/>
            <person name="Saw J.H."/>
            <person name="Jorgensen S.L."/>
            <person name="Zaremba-Niedzwiedzka K."/>
            <person name="Martijn J."/>
            <person name="Lind A.E."/>
            <person name="van Eijk R."/>
            <person name="Schleper C."/>
            <person name="Guy L."/>
            <person name="Ettema T.J."/>
        </authorList>
    </citation>
    <scope>NUCLEOTIDE SEQUENCE</scope>
</reference>
<feature type="compositionally biased region" description="Low complexity" evidence="1">
    <location>
        <begin position="23"/>
        <end position="37"/>
    </location>
</feature>
<gene>
    <name evidence="2" type="ORF">LCGC14_2980410</name>
</gene>
<accession>A0A0F8XUA2</accession>
<organism evidence="2">
    <name type="scientific">marine sediment metagenome</name>
    <dbReference type="NCBI Taxonomy" id="412755"/>
    <lineage>
        <taxon>unclassified sequences</taxon>
        <taxon>metagenomes</taxon>
        <taxon>ecological metagenomes</taxon>
    </lineage>
</organism>
<dbReference type="AlphaFoldDB" id="A0A0F8XUA2"/>
<feature type="non-terminal residue" evidence="2">
    <location>
        <position position="102"/>
    </location>
</feature>
<dbReference type="EMBL" id="LAZR01060852">
    <property type="protein sequence ID" value="KKK64815.1"/>
    <property type="molecule type" value="Genomic_DNA"/>
</dbReference>